<dbReference type="EMBL" id="CADCVF010000077">
    <property type="protein sequence ID" value="CAA9468041.1"/>
    <property type="molecule type" value="Genomic_DNA"/>
</dbReference>
<evidence type="ECO:0000256" key="1">
    <source>
        <dbReference type="SAM" id="MobiDB-lite"/>
    </source>
</evidence>
<feature type="non-terminal residue" evidence="2">
    <location>
        <position position="1"/>
    </location>
</feature>
<dbReference type="AlphaFoldDB" id="A0A6J4R9Q2"/>
<proteinExistence type="predicted"/>
<protein>
    <submittedName>
        <fullName evidence="2">Mobile element protein</fullName>
    </submittedName>
</protein>
<accession>A0A6J4R9Q2</accession>
<gene>
    <name evidence="2" type="ORF">AVDCRST_MAG58-3741</name>
</gene>
<sequence>ALLRCLRPPSLPDPFSQLSRRAFSSDSRKSKLRPTNCEQSYPRVQREGPRCPKAGLFASHRGPRHLRRAQCPRLAADAPPGSEEVRQRRHLLDTGVCRTGQLRV</sequence>
<organism evidence="2">
    <name type="scientific">uncultured Rubrobacteraceae bacterium</name>
    <dbReference type="NCBI Taxonomy" id="349277"/>
    <lineage>
        <taxon>Bacteria</taxon>
        <taxon>Bacillati</taxon>
        <taxon>Actinomycetota</taxon>
        <taxon>Rubrobacteria</taxon>
        <taxon>Rubrobacterales</taxon>
        <taxon>Rubrobacteraceae</taxon>
        <taxon>environmental samples</taxon>
    </lineage>
</organism>
<evidence type="ECO:0000313" key="2">
    <source>
        <dbReference type="EMBL" id="CAA9468041.1"/>
    </source>
</evidence>
<feature type="compositionally biased region" description="Polar residues" evidence="1">
    <location>
        <begin position="16"/>
        <end position="25"/>
    </location>
</feature>
<name>A0A6J4R9Q2_9ACTN</name>
<reference evidence="2" key="1">
    <citation type="submission" date="2020-02" db="EMBL/GenBank/DDBJ databases">
        <authorList>
            <person name="Meier V. D."/>
        </authorList>
    </citation>
    <scope>NUCLEOTIDE SEQUENCE</scope>
    <source>
        <strain evidence="2">AVDCRST_MAG58</strain>
    </source>
</reference>
<feature type="region of interest" description="Disordered" evidence="1">
    <location>
        <begin position="1"/>
        <end position="58"/>
    </location>
</feature>
<feature type="non-terminal residue" evidence="2">
    <location>
        <position position="104"/>
    </location>
</feature>